<feature type="coiled-coil region" evidence="1">
    <location>
        <begin position="2138"/>
        <end position="2215"/>
    </location>
</feature>
<feature type="coiled-coil region" evidence="1">
    <location>
        <begin position="1052"/>
        <end position="1107"/>
    </location>
</feature>
<reference evidence="3" key="1">
    <citation type="journal article" date="2023" name="G3 (Bethesda)">
        <title>Whole genome assemblies of Zophobas morio and Tenebrio molitor.</title>
        <authorList>
            <person name="Kaur S."/>
            <person name="Stinson S.A."/>
            <person name="diCenzo G.C."/>
        </authorList>
    </citation>
    <scope>NUCLEOTIDE SEQUENCE</scope>
    <source>
        <strain evidence="3">QUZm001</strain>
    </source>
</reference>
<organism evidence="3 4">
    <name type="scientific">Zophobas morio</name>
    <dbReference type="NCBI Taxonomy" id="2755281"/>
    <lineage>
        <taxon>Eukaryota</taxon>
        <taxon>Metazoa</taxon>
        <taxon>Ecdysozoa</taxon>
        <taxon>Arthropoda</taxon>
        <taxon>Hexapoda</taxon>
        <taxon>Insecta</taxon>
        <taxon>Pterygota</taxon>
        <taxon>Neoptera</taxon>
        <taxon>Endopterygota</taxon>
        <taxon>Coleoptera</taxon>
        <taxon>Polyphaga</taxon>
        <taxon>Cucujiformia</taxon>
        <taxon>Tenebrionidae</taxon>
        <taxon>Zophobas</taxon>
    </lineage>
</organism>
<feature type="region of interest" description="Disordered" evidence="2">
    <location>
        <begin position="682"/>
        <end position="704"/>
    </location>
</feature>
<feature type="coiled-coil region" evidence="1">
    <location>
        <begin position="1136"/>
        <end position="1427"/>
    </location>
</feature>
<feature type="coiled-coil region" evidence="1">
    <location>
        <begin position="1824"/>
        <end position="2104"/>
    </location>
</feature>
<dbReference type="Gene3D" id="1.10.287.1490">
    <property type="match status" value="2"/>
</dbReference>
<feature type="region of interest" description="Disordered" evidence="2">
    <location>
        <begin position="1"/>
        <end position="31"/>
    </location>
</feature>
<feature type="coiled-coil region" evidence="1">
    <location>
        <begin position="1663"/>
        <end position="1690"/>
    </location>
</feature>
<feature type="coiled-coil region" evidence="1">
    <location>
        <begin position="2551"/>
        <end position="2585"/>
    </location>
</feature>
<evidence type="ECO:0000256" key="1">
    <source>
        <dbReference type="SAM" id="Coils"/>
    </source>
</evidence>
<comment type="caution">
    <text evidence="3">The sequence shown here is derived from an EMBL/GenBank/DDBJ whole genome shotgun (WGS) entry which is preliminary data.</text>
</comment>
<feature type="coiled-coil region" evidence="1">
    <location>
        <begin position="162"/>
        <end position="595"/>
    </location>
</feature>
<feature type="region of interest" description="Disordered" evidence="2">
    <location>
        <begin position="730"/>
        <end position="757"/>
    </location>
</feature>
<feature type="coiled-coil region" evidence="1">
    <location>
        <begin position="1726"/>
        <end position="1753"/>
    </location>
</feature>
<feature type="coiled-coil region" evidence="1">
    <location>
        <begin position="934"/>
        <end position="1028"/>
    </location>
</feature>
<feature type="coiled-coil region" evidence="1">
    <location>
        <begin position="1489"/>
        <end position="1516"/>
    </location>
</feature>
<evidence type="ECO:0000313" key="4">
    <source>
        <dbReference type="Proteomes" id="UP001168821"/>
    </source>
</evidence>
<dbReference type="PANTHER" id="PTHR23159:SF31">
    <property type="entry name" value="CENTROSOME-ASSOCIATED PROTEIN CEP250 ISOFORM X1"/>
    <property type="match status" value="1"/>
</dbReference>
<gene>
    <name evidence="3" type="ORF">Zmor_009543</name>
</gene>
<keyword evidence="1" id="KW-0175">Coiled coil</keyword>
<proteinExistence type="predicted"/>
<accession>A0AA38ILA8</accession>
<evidence type="ECO:0000313" key="3">
    <source>
        <dbReference type="EMBL" id="KAJ3657760.1"/>
    </source>
</evidence>
<keyword evidence="4" id="KW-1185">Reference proteome</keyword>
<dbReference type="EMBL" id="JALNTZ010000003">
    <property type="protein sequence ID" value="KAJ3657760.1"/>
    <property type="molecule type" value="Genomic_DNA"/>
</dbReference>
<feature type="compositionally biased region" description="Basic and acidic residues" evidence="2">
    <location>
        <begin position="684"/>
        <end position="704"/>
    </location>
</feature>
<evidence type="ECO:0008006" key="5">
    <source>
        <dbReference type="Google" id="ProtNLM"/>
    </source>
</evidence>
<evidence type="ECO:0000256" key="2">
    <source>
        <dbReference type="SAM" id="MobiDB-lite"/>
    </source>
</evidence>
<feature type="compositionally biased region" description="Basic and acidic residues" evidence="2">
    <location>
        <begin position="77"/>
        <end position="86"/>
    </location>
</feature>
<feature type="region of interest" description="Disordered" evidence="2">
    <location>
        <begin position="49"/>
        <end position="90"/>
    </location>
</feature>
<feature type="coiled-coil region" evidence="1">
    <location>
        <begin position="2248"/>
        <end position="2409"/>
    </location>
</feature>
<feature type="coiled-coil region" evidence="1">
    <location>
        <begin position="2435"/>
        <end position="2504"/>
    </location>
</feature>
<dbReference type="Proteomes" id="UP001168821">
    <property type="component" value="Unassembled WGS sequence"/>
</dbReference>
<sequence>MWKGPGQDPGGGPETGPPPGSSQELSDLKDQFEQQQVLIAQLKEMIRKNEQSNVTQEKVDEYMNTLSKRGGRAKKQKRDDDNKKTAEIPASQKISLLRQQVEENKVRLAERGKSKKGIEDMVTQLKAQLDDSQQLISPLNLSLQDTKEYSESSSAQELYTVLLTKEKRISDLLANVQKLESNVIDLQENVKEKDSVIDARTKAITLMTENLSRKGKNTLDALDETKEQMRKMQENFVALEADMKARQMKLLDDLRQKNYEIAELQEINGSLEKQMEELKETRPAEDTEYTEELEGLRGDNSRLTETVAQKESKIKELEESIAAFKQKESDNTESEEISKLKKQLEESNKNMIKVKAQHKSKVKELTKKIDAFKKVSDVNAEIVKFEAENSRLQQRIAELEEEKGSLQLKLVESDSVKGSEAPEYKIELEERIQDHERQLEEKDKVISILEAEISRSKSELVSLTEKLTALSHLENAQVTSEMASIQFEEQMESLENEKKQLSTENDTLAKEKEQLLETIEQLKKEKAEISGKLDHYIQENMELIDKLEKLSAEKVSSAESIEIVEALTQQEKLELEAYQKNLDMVAGNLKTSEENLPQVDLNESVNELTEETSELLQKIELFTVERREVMEKMEQLKQENLSLSLKIKEIENNRDVLAETYEQLQSEKEVLDAKIETIEGENTTLKEKLNQMSENPRDGEDQSAKIKELEDEIATTRKITEDLEAQNLSLKEKLNQQNEDREKDDTTSKEIEEKSSRIRQLEDEIASNRNLVEEKETQLHDLTQLVQTAQSQLDDRSKEISQLNNTIIDLNRTLADLENDNKSLQMKITQLEEHKSNLNQLIDKNQEELEAISNTEWENRRLLESKDNEITKLMKERDNTESVILDLQKTIREKDETFHKMTSDFKNKYLHLQKQLEENSGSLQNITAPLQAKIEELTSKNKEQLEKMKKIAANLKKKNQAYQELEDKLKDSQSRHEVEIKTSLQQLHDLESEFSRLQQQLDDKCEEVRVLEEKNVDLQNVITELRVKVDKSNEVSLQQELLLTKENLGSVESSLRAKIQELEMIIETQEGELTKVRDRCSRLEEGISFVEERRLSLERKANELGAELEEKAITCEEMSRSEDLLEKRLAALTAHDEAIEKKLEDAVSDNQELNQQNQKLAAKNEKLKKIVEEFREKIRDLEGQQGVVEELETQNEELKKQIHVLESDLKTLQNEYEKMVEESKNDFDKVSGDWQAQFEEILTEKGELMIKCEKFEEELKEITEKELGFNNELIEYKTKLESSEVEMRSYEEQIQRLSKEKEELEKLRETVIQQEDVIRNYEENMSSMTTQSDEAKKELEALKQGLVEKEDTIQSLRRENEDIKTTESELRKIIADKESDLQNLHRQQPSHNLASFFDTVPREDPAVTRLQQELASSRTKIEDLEKTIQSLKPTVPDSQPIPTFVWSGQTNDPFDFIEPTKATTLDAPPPPENTHQDLQEKVKTLEFMLFNSEREKEDALGQCQELTNELTRLIYEKQQNVESQILQPSDIIDTPDTCKELRKIEFEETQAPQVSSLEGGPVVEEVVHAKDAYLCYGDDKQVESQILSEVDIADTPATRRELLNLEFEETQTPISSDRPVKEEPCTSREAYLCYNTFGENDDGWGWGPEEAKLEEEHQRSENVDSLCTRIRVLEAERENHLEEIRQLQVKSGKLIKKLKEFKVKNEELSQRKKSEGDLFNLDDAIQEELKLQIQQVEKKLKETAAELEKERSEKGAIVKKIDILTTANERMVEMKEKQDIELLGWQQNVRELSAKLERLEWGDDGFASVDKSSPAKIKVETGEGELLAKRIEELNETIKELTLDNEELQALLEEQRELRIQAEKSTSQVDPEREILAEETKRLQRELQVSVEEKKQLQDETNELIRKNTELSHKFDDIQKQYSELDAFRATKDDLIAQLNAKLSDAEVSLENDKDRLVQEMDSIRESVETENHQLLTELQEKNVQIEALITSQASTEQEKLSLLNELQDKNAQIESLRASMTSQTSTEHEKEVLFKELQQKNAQIHTLQESLDADISSLKQELDNEIKKAETLVQEKQVLSETLSGKETEIVRLSAAMEQMTQEWDMRIDQRGFDVAESWKLHLESRETEFAQIETLLRKEIGELEEKTNALVNENNELRKNVDAEIRNEVDRVAALQQQINDRQQYINDLTRSLQEKQSEVEKIQEELDSTKKGLEDEKMIIDAVIQFINQSKEVVERDKDSLIKVYSEKEQTILTLQRELEETKSTLTRLQEEHSAKLQEVQTLANQLEERNQTITALTNRVQEMQHLKDYEHENIENLQQNLLDYQQINTNINSQLQMKSSQLDDKEREIGRWKQTLDEKDREHAYAIENLSQEYRASINEQSQEIETLKRRIADTENHYEELLSSRESELESARFELGNQSETATSKTKEIDALAAQLSAKIEECASLEAKINEQSVLIDEENRQLSELRGIIEEQVLKIEDLKTELYQKSNDYDSLIAEMDISRTNVKATEPSRPKVEENEDLTEPVSRAELDLALYMLHQRDVRCEELTVELTQLLEERDTLQLRLSNVIREKEELGRKIKDVEVVEAAVAPSTSTSDKVKMEVAVEAFDPLTTKLSELKTVGYKKDKTIVDEQELRRLQQFSIMQQHRDAASKLPPEAAARLVDASYTLSRDVQSPSKVLLNWLWGRSTPKVNNI</sequence>
<dbReference type="PANTHER" id="PTHR23159">
    <property type="entry name" value="CENTROSOMAL PROTEIN 2"/>
    <property type="match status" value="1"/>
</dbReference>
<protein>
    <recommendedName>
        <fullName evidence="5">Protein lava lamp</fullName>
    </recommendedName>
</protein>
<name>A0AA38ILA8_9CUCU</name>